<evidence type="ECO:0000256" key="3">
    <source>
        <dbReference type="ARBA" id="ARBA00022475"/>
    </source>
</evidence>
<gene>
    <name evidence="10" type="ORF">LMG27174_02889</name>
</gene>
<comment type="similarity">
    <text evidence="8">Belongs to the TsuA/YedE (TC 9.B.102) family.</text>
</comment>
<keyword evidence="5 9" id="KW-0812">Transmembrane</keyword>
<dbReference type="Pfam" id="PF04143">
    <property type="entry name" value="Sulf_transp"/>
    <property type="match status" value="1"/>
</dbReference>
<keyword evidence="2" id="KW-0813">Transport</keyword>
<keyword evidence="6 9" id="KW-1133">Transmembrane helix</keyword>
<keyword evidence="7 9" id="KW-0472">Membrane</keyword>
<feature type="transmembrane region" description="Helical" evidence="9">
    <location>
        <begin position="85"/>
        <end position="105"/>
    </location>
</feature>
<dbReference type="AlphaFoldDB" id="A0A6J5AZS8"/>
<name>A0A6J5AZS8_9BURK</name>
<proteinExistence type="inferred from homology"/>
<accession>A0A6J5AZS8</accession>
<dbReference type="PANTHER" id="PTHR30574">
    <property type="entry name" value="INNER MEMBRANE PROTEIN YEDE"/>
    <property type="match status" value="1"/>
</dbReference>
<feature type="transmembrane region" description="Helical" evidence="9">
    <location>
        <begin position="153"/>
        <end position="176"/>
    </location>
</feature>
<sequence>MSDLSTSLPRAPRRFDVNPKPLGAALLLIALGAVYLAQTVSGRQAALYVVGALLGMSLYHAAFGFTSAWRVFIADGRGAGLRAQMLMLAVGVVLFFPALASGSLFGHPVVGLVAPAGTSVLVGAFLFGVGMQLGGGCASGTLYTVGGGSTRMIVTLAAFVTGSIVATAHMPFWTALPALKPLSMVNMLGAAGAIALNLVIFAAIAALTVFVERRLHGRLVNEPARAPRASPWLQGPWPLFVGAIALVLLNFATLALSGRPWGVTSAFALWGAKLFAALGIDVAHWPYWATRANAGALAAPVTHDVTTVMDVGIILGAMAAAALAGRYAPVWKVPARSLIAAVVGGLMLGYGARLAYGCNIGAYFSGIVSGSLHGWLWLVAAFAGNILGTRLRPAFGLEVERVRATSCKTLPTKLQSRSVCNWGDISPLQVQSVPNPLLERHLLHVSLWPFRFSFIRV</sequence>
<feature type="transmembrane region" description="Helical" evidence="9">
    <location>
        <begin position="337"/>
        <end position="356"/>
    </location>
</feature>
<dbReference type="InterPro" id="IPR007272">
    <property type="entry name" value="Sulf_transp_TsuA/YedE"/>
</dbReference>
<feature type="transmembrane region" description="Helical" evidence="9">
    <location>
        <begin position="268"/>
        <end position="287"/>
    </location>
</feature>
<evidence type="ECO:0000256" key="9">
    <source>
        <dbReference type="SAM" id="Phobius"/>
    </source>
</evidence>
<reference evidence="10 11" key="1">
    <citation type="submission" date="2020-04" db="EMBL/GenBank/DDBJ databases">
        <authorList>
            <person name="De Canck E."/>
        </authorList>
    </citation>
    <scope>NUCLEOTIDE SEQUENCE [LARGE SCALE GENOMIC DNA]</scope>
    <source>
        <strain evidence="10 11">LMG 27174</strain>
    </source>
</reference>
<protein>
    <submittedName>
        <fullName evidence="10">Uncharacterized protein</fullName>
    </submittedName>
</protein>
<comment type="subcellular location">
    <subcellularLocation>
        <location evidence="1">Cell inner membrane</location>
        <topology evidence="1">Multi-pass membrane protein</topology>
    </subcellularLocation>
</comment>
<dbReference type="EMBL" id="CADIJZ010000009">
    <property type="protein sequence ID" value="CAB3685599.1"/>
    <property type="molecule type" value="Genomic_DNA"/>
</dbReference>
<feature type="transmembrane region" description="Helical" evidence="9">
    <location>
        <begin position="362"/>
        <end position="383"/>
    </location>
</feature>
<evidence type="ECO:0000256" key="2">
    <source>
        <dbReference type="ARBA" id="ARBA00022448"/>
    </source>
</evidence>
<dbReference type="GO" id="GO:0005886">
    <property type="term" value="C:plasma membrane"/>
    <property type="evidence" value="ECO:0007669"/>
    <property type="project" value="UniProtKB-SubCell"/>
</dbReference>
<organism evidence="10 11">
    <name type="scientific">Paraburkholderia rhynchosiae</name>
    <dbReference type="NCBI Taxonomy" id="487049"/>
    <lineage>
        <taxon>Bacteria</taxon>
        <taxon>Pseudomonadati</taxon>
        <taxon>Pseudomonadota</taxon>
        <taxon>Betaproteobacteria</taxon>
        <taxon>Burkholderiales</taxon>
        <taxon>Burkholderiaceae</taxon>
        <taxon>Paraburkholderia</taxon>
    </lineage>
</organism>
<feature type="transmembrane region" description="Helical" evidence="9">
    <location>
        <begin position="237"/>
        <end position="256"/>
    </location>
</feature>
<evidence type="ECO:0000256" key="4">
    <source>
        <dbReference type="ARBA" id="ARBA00022519"/>
    </source>
</evidence>
<feature type="transmembrane region" description="Helical" evidence="9">
    <location>
        <begin position="112"/>
        <end position="133"/>
    </location>
</feature>
<evidence type="ECO:0000256" key="6">
    <source>
        <dbReference type="ARBA" id="ARBA00022989"/>
    </source>
</evidence>
<evidence type="ECO:0000313" key="11">
    <source>
        <dbReference type="Proteomes" id="UP000494205"/>
    </source>
</evidence>
<feature type="transmembrane region" description="Helical" evidence="9">
    <location>
        <begin position="45"/>
        <end position="65"/>
    </location>
</feature>
<evidence type="ECO:0000256" key="5">
    <source>
        <dbReference type="ARBA" id="ARBA00022692"/>
    </source>
</evidence>
<dbReference type="Proteomes" id="UP000494205">
    <property type="component" value="Unassembled WGS sequence"/>
</dbReference>
<feature type="transmembrane region" description="Helical" evidence="9">
    <location>
        <begin position="20"/>
        <end position="38"/>
    </location>
</feature>
<evidence type="ECO:0000256" key="8">
    <source>
        <dbReference type="ARBA" id="ARBA00035655"/>
    </source>
</evidence>
<evidence type="ECO:0000256" key="1">
    <source>
        <dbReference type="ARBA" id="ARBA00004429"/>
    </source>
</evidence>
<evidence type="ECO:0000313" key="10">
    <source>
        <dbReference type="EMBL" id="CAB3685599.1"/>
    </source>
</evidence>
<keyword evidence="4" id="KW-0997">Cell inner membrane</keyword>
<dbReference type="PANTHER" id="PTHR30574:SF1">
    <property type="entry name" value="SULPHUR TRANSPORT DOMAIN-CONTAINING PROTEIN"/>
    <property type="match status" value="1"/>
</dbReference>
<feature type="transmembrane region" description="Helical" evidence="9">
    <location>
        <begin position="188"/>
        <end position="211"/>
    </location>
</feature>
<dbReference type="RefSeq" id="WP_244201235.1">
    <property type="nucleotide sequence ID" value="NZ_CADIJZ010000009.1"/>
</dbReference>
<feature type="transmembrane region" description="Helical" evidence="9">
    <location>
        <begin position="307"/>
        <end position="325"/>
    </location>
</feature>
<keyword evidence="3" id="KW-1003">Cell membrane</keyword>
<evidence type="ECO:0000256" key="7">
    <source>
        <dbReference type="ARBA" id="ARBA00023136"/>
    </source>
</evidence>